<dbReference type="EMBL" id="JAGPXF010000002">
    <property type="protein sequence ID" value="KAH7256147.1"/>
    <property type="molecule type" value="Genomic_DNA"/>
</dbReference>
<evidence type="ECO:0000256" key="4">
    <source>
        <dbReference type="ARBA" id="ARBA00023125"/>
    </source>
</evidence>
<evidence type="ECO:0000313" key="9">
    <source>
        <dbReference type="EMBL" id="KAH7256147.1"/>
    </source>
</evidence>
<gene>
    <name evidence="9" type="ORF">BKA59DRAFT_466914</name>
</gene>
<dbReference type="Pfam" id="PF04082">
    <property type="entry name" value="Fungal_trans"/>
    <property type="match status" value="1"/>
</dbReference>
<dbReference type="GO" id="GO:0006351">
    <property type="term" value="P:DNA-templated transcription"/>
    <property type="evidence" value="ECO:0007669"/>
    <property type="project" value="InterPro"/>
</dbReference>
<dbReference type="InterPro" id="IPR036864">
    <property type="entry name" value="Zn2-C6_fun-type_DNA-bd_sf"/>
</dbReference>
<dbReference type="PROSITE" id="PS00463">
    <property type="entry name" value="ZN2_CY6_FUNGAL_1"/>
    <property type="match status" value="1"/>
</dbReference>
<dbReference type="SMART" id="SM00066">
    <property type="entry name" value="GAL4"/>
    <property type="match status" value="1"/>
</dbReference>
<comment type="caution">
    <text evidence="9">The sequence shown here is derived from an EMBL/GenBank/DDBJ whole genome shotgun (WGS) entry which is preliminary data.</text>
</comment>
<keyword evidence="2" id="KW-0862">Zinc</keyword>
<evidence type="ECO:0000256" key="6">
    <source>
        <dbReference type="ARBA" id="ARBA00023242"/>
    </source>
</evidence>
<dbReference type="Proteomes" id="UP000813427">
    <property type="component" value="Unassembled WGS sequence"/>
</dbReference>
<dbReference type="PANTHER" id="PTHR47171">
    <property type="entry name" value="FARA-RELATED"/>
    <property type="match status" value="1"/>
</dbReference>
<dbReference type="Pfam" id="PF00172">
    <property type="entry name" value="Zn_clus"/>
    <property type="match status" value="1"/>
</dbReference>
<evidence type="ECO:0000256" key="7">
    <source>
        <dbReference type="SAM" id="MobiDB-lite"/>
    </source>
</evidence>
<dbReference type="SUPFAM" id="SSF57701">
    <property type="entry name" value="Zn2/Cys6 DNA-binding domain"/>
    <property type="match status" value="1"/>
</dbReference>
<keyword evidence="5" id="KW-0804">Transcription</keyword>
<dbReference type="InterPro" id="IPR007219">
    <property type="entry name" value="XnlR_reg_dom"/>
</dbReference>
<feature type="compositionally biased region" description="Basic and acidic residues" evidence="7">
    <location>
        <begin position="88"/>
        <end position="126"/>
    </location>
</feature>
<dbReference type="CDD" id="cd00067">
    <property type="entry name" value="GAL4"/>
    <property type="match status" value="1"/>
</dbReference>
<protein>
    <recommendedName>
        <fullName evidence="8">Zn(2)-C6 fungal-type domain-containing protein</fullName>
    </recommendedName>
</protein>
<accession>A0A8K0WFW3</accession>
<evidence type="ECO:0000256" key="5">
    <source>
        <dbReference type="ARBA" id="ARBA00023163"/>
    </source>
</evidence>
<name>A0A8K0WFW3_9HYPO</name>
<keyword evidence="3" id="KW-0805">Transcription regulation</keyword>
<dbReference type="GO" id="GO:0003677">
    <property type="term" value="F:DNA binding"/>
    <property type="evidence" value="ECO:0007669"/>
    <property type="project" value="UniProtKB-KW"/>
</dbReference>
<feature type="region of interest" description="Disordered" evidence="7">
    <location>
        <begin position="55"/>
        <end position="132"/>
    </location>
</feature>
<sequence length="659" mass="75082">MPPTASSPKISKACAPCRTRKVKCNAAVVGLPCSSCVSRECIQVCVLAPRKRRTINGRNSKGTRSQRTKGSNNVSLPSSLTQQYTSETSKHTTESTHSNRSDESIHISHSENSIRHESHISQDHRPPGRSQPDLLYLNILQDTVHDGAASHSDTSEVYSASGEVNSFHTQIRRWNPPLQLDDIDNEYLAKKKVFELPPAEYMDAMVKAYFDHVHPFAPVLNRKHFIQNYKSGDCCLFLLHALSTAASLYVTTEVILGCGYPDRSTAHTAFFSKAKLFHDFQCQGGSLPMLQGSMILGAIILDHPSDRDFQYWFHNSVRRASKLGIHNACLQNHESQMLYRRIWWILHNRDIFHFFVNTQNLRLLANAPQISPLTEDDWESEEDQQTADLVSPTTHQHKMSLIAHSELAQIFATLVSFITSESIKDLRTLIQPLDTWRKSLPERMQSAHSREESDIYLLEALTTSYRFECIMFRLLCRGRWKVRDTRVREWAQQRFRSAMLELDTIVKRVLVDNTIREMPTTFITTITALLALHIESALDVSESSLICSMARISIQHTMLALVQVQDNPAVKRAFPVFEMILSKNNIHLPSSIDNDRTSQVPPVHGDHTLHDGHILLSENANLEPIQDNNDDDLFTTGDYVGFEFFDRWQLEQLDFTGIY</sequence>
<dbReference type="PANTHER" id="PTHR47171:SF3">
    <property type="entry name" value="FARA-RELATED"/>
    <property type="match status" value="1"/>
</dbReference>
<keyword evidence="6" id="KW-0539">Nucleus</keyword>
<organism evidence="9 10">
    <name type="scientific">Fusarium tricinctum</name>
    <dbReference type="NCBI Taxonomy" id="61284"/>
    <lineage>
        <taxon>Eukaryota</taxon>
        <taxon>Fungi</taxon>
        <taxon>Dikarya</taxon>
        <taxon>Ascomycota</taxon>
        <taxon>Pezizomycotina</taxon>
        <taxon>Sordariomycetes</taxon>
        <taxon>Hypocreomycetidae</taxon>
        <taxon>Hypocreales</taxon>
        <taxon>Nectriaceae</taxon>
        <taxon>Fusarium</taxon>
        <taxon>Fusarium tricinctum species complex</taxon>
    </lineage>
</organism>
<dbReference type="AlphaFoldDB" id="A0A8K0WFW3"/>
<evidence type="ECO:0000259" key="8">
    <source>
        <dbReference type="PROSITE" id="PS50048"/>
    </source>
</evidence>
<dbReference type="PROSITE" id="PS50048">
    <property type="entry name" value="ZN2_CY6_FUNGAL_2"/>
    <property type="match status" value="1"/>
</dbReference>
<keyword evidence="10" id="KW-1185">Reference proteome</keyword>
<keyword evidence="1" id="KW-0479">Metal-binding</keyword>
<dbReference type="InterPro" id="IPR052073">
    <property type="entry name" value="Amide_Lactam_Regulators"/>
</dbReference>
<dbReference type="GO" id="GO:0000981">
    <property type="term" value="F:DNA-binding transcription factor activity, RNA polymerase II-specific"/>
    <property type="evidence" value="ECO:0007669"/>
    <property type="project" value="InterPro"/>
</dbReference>
<dbReference type="InterPro" id="IPR001138">
    <property type="entry name" value="Zn2Cys6_DnaBD"/>
</dbReference>
<evidence type="ECO:0000313" key="10">
    <source>
        <dbReference type="Proteomes" id="UP000813427"/>
    </source>
</evidence>
<dbReference type="GO" id="GO:0008270">
    <property type="term" value="F:zinc ion binding"/>
    <property type="evidence" value="ECO:0007669"/>
    <property type="project" value="InterPro"/>
</dbReference>
<evidence type="ECO:0000256" key="3">
    <source>
        <dbReference type="ARBA" id="ARBA00023015"/>
    </source>
</evidence>
<reference evidence="9" key="1">
    <citation type="journal article" date="2021" name="Nat. Commun.">
        <title>Genetic determinants of endophytism in the Arabidopsis root mycobiome.</title>
        <authorList>
            <person name="Mesny F."/>
            <person name="Miyauchi S."/>
            <person name="Thiergart T."/>
            <person name="Pickel B."/>
            <person name="Atanasova L."/>
            <person name="Karlsson M."/>
            <person name="Huettel B."/>
            <person name="Barry K.W."/>
            <person name="Haridas S."/>
            <person name="Chen C."/>
            <person name="Bauer D."/>
            <person name="Andreopoulos W."/>
            <person name="Pangilinan J."/>
            <person name="LaButti K."/>
            <person name="Riley R."/>
            <person name="Lipzen A."/>
            <person name="Clum A."/>
            <person name="Drula E."/>
            <person name="Henrissat B."/>
            <person name="Kohler A."/>
            <person name="Grigoriev I.V."/>
            <person name="Martin F.M."/>
            <person name="Hacquard S."/>
        </authorList>
    </citation>
    <scope>NUCLEOTIDE SEQUENCE</scope>
    <source>
        <strain evidence="9">MPI-SDFR-AT-0068</strain>
    </source>
</reference>
<dbReference type="OrthoDB" id="5121955at2759"/>
<evidence type="ECO:0000256" key="1">
    <source>
        <dbReference type="ARBA" id="ARBA00022723"/>
    </source>
</evidence>
<keyword evidence="4" id="KW-0238">DNA-binding</keyword>
<proteinExistence type="predicted"/>
<evidence type="ECO:0000256" key="2">
    <source>
        <dbReference type="ARBA" id="ARBA00022833"/>
    </source>
</evidence>
<dbReference type="CDD" id="cd12148">
    <property type="entry name" value="fungal_TF_MHR"/>
    <property type="match status" value="1"/>
</dbReference>
<dbReference type="Gene3D" id="4.10.240.10">
    <property type="entry name" value="Zn(2)-C6 fungal-type DNA-binding domain"/>
    <property type="match status" value="1"/>
</dbReference>
<feature type="domain" description="Zn(2)-C6 fungal-type" evidence="8">
    <location>
        <begin position="13"/>
        <end position="47"/>
    </location>
</feature>
<feature type="compositionally biased region" description="Polar residues" evidence="7">
    <location>
        <begin position="56"/>
        <end position="84"/>
    </location>
</feature>